<dbReference type="InterPro" id="IPR000685">
    <property type="entry name" value="RuBisCO_lsu_C"/>
</dbReference>
<dbReference type="Proteomes" id="UP000294813">
    <property type="component" value="Unassembled WGS sequence"/>
</dbReference>
<dbReference type="PANTHER" id="PTHR42704">
    <property type="entry name" value="RIBULOSE BISPHOSPHATE CARBOXYLASE"/>
    <property type="match status" value="1"/>
</dbReference>
<accession>A0A4R2RYP1</accession>
<dbReference type="OrthoDB" id="9770811at2"/>
<dbReference type="InterPro" id="IPR036376">
    <property type="entry name" value="RuBisCO_lsu_C_sf"/>
</dbReference>
<dbReference type="SFLD" id="SFLDF00158">
    <property type="entry name" value="5-methylthio-D-ribulose_1-phos"/>
    <property type="match status" value="1"/>
</dbReference>
<dbReference type="SUPFAM" id="SSF54966">
    <property type="entry name" value="RuBisCO, large subunit, small (N-terminal) domain"/>
    <property type="match status" value="1"/>
</dbReference>
<feature type="domain" description="Ribulose bisphosphate carboxylase large subunit C-terminal" evidence="1">
    <location>
        <begin position="121"/>
        <end position="354"/>
    </location>
</feature>
<dbReference type="RefSeq" id="WP_131917878.1">
    <property type="nucleotide sequence ID" value="NZ_JAOQNU010000002.1"/>
</dbReference>
<name>A0A4R2RYP1_9FIRM</name>
<protein>
    <submittedName>
        <fullName evidence="2">Ribulose-bisphosphate carboxylase large chain</fullName>
    </submittedName>
</protein>
<keyword evidence="3" id="KW-1185">Reference proteome</keyword>
<gene>
    <name evidence="2" type="ORF">EDD73_10274</name>
</gene>
<evidence type="ECO:0000259" key="1">
    <source>
        <dbReference type="Pfam" id="PF00016"/>
    </source>
</evidence>
<evidence type="ECO:0000313" key="2">
    <source>
        <dbReference type="EMBL" id="TCP68678.1"/>
    </source>
</evidence>
<dbReference type="Pfam" id="PF00016">
    <property type="entry name" value="RuBisCO_large"/>
    <property type="match status" value="1"/>
</dbReference>
<sequence length="375" mass="41187">MISGERFTVVYRLTGDEATARQKAHDICLEQTVEFPEEFIPQGMIRDHVVGRLEMLTLVEKSYRAEISYAVETASGELTQLINVIFGNISIKPGIVVEDIRLPQAILQHFRGPRFGREGLRAWLKVPKRPLLFTALKPMGLSARELADMAYKCALGGIDIIKDDHGLTNQCFAPYEERLQRCVEAVERANAVTGHRAIYVPNVTAPYRQIVERARLAKAAGAGGLMIAPAIAGLDTMRELADDDSLALPIFSHPAFQGSYVTSPENGIGHGALFGQITRLAGADAVIYPNFGGRFSFSQDECRQITLGTKIAMGSIQPIFPSPGGGMSLEAIPEMLRVYGHDVIFLIGGGLFRHGPDLVENCRYFRRVVEQMAGE</sequence>
<dbReference type="Gene3D" id="3.30.70.150">
    <property type="entry name" value="RuBisCO large subunit, N-terminal domain"/>
    <property type="match status" value="1"/>
</dbReference>
<dbReference type="Gene3D" id="3.20.20.110">
    <property type="entry name" value="Ribulose bisphosphate carboxylase, large subunit, C-terminal domain"/>
    <property type="match status" value="1"/>
</dbReference>
<dbReference type="InterPro" id="IPR033966">
    <property type="entry name" value="RuBisCO"/>
</dbReference>
<dbReference type="SUPFAM" id="SSF51649">
    <property type="entry name" value="RuBisCo, C-terminal domain"/>
    <property type="match status" value="1"/>
</dbReference>
<dbReference type="EMBL" id="SLXT01000002">
    <property type="protein sequence ID" value="TCP68678.1"/>
    <property type="molecule type" value="Genomic_DNA"/>
</dbReference>
<evidence type="ECO:0000313" key="3">
    <source>
        <dbReference type="Proteomes" id="UP000294813"/>
    </source>
</evidence>
<comment type="caution">
    <text evidence="2">The sequence shown here is derived from an EMBL/GenBank/DDBJ whole genome shotgun (WGS) entry which is preliminary data.</text>
</comment>
<dbReference type="AlphaFoldDB" id="A0A4R2RYP1"/>
<dbReference type="PANTHER" id="PTHR42704:SF17">
    <property type="entry name" value="RIBULOSE BISPHOSPHATE CARBOXYLASE LARGE CHAIN"/>
    <property type="match status" value="1"/>
</dbReference>
<dbReference type="SFLD" id="SFLDG00301">
    <property type="entry name" value="RuBisCO-like_proteins"/>
    <property type="match status" value="1"/>
</dbReference>
<dbReference type="GO" id="GO:0015977">
    <property type="term" value="P:carbon fixation"/>
    <property type="evidence" value="ECO:0007669"/>
    <property type="project" value="InterPro"/>
</dbReference>
<dbReference type="InterPro" id="IPR036422">
    <property type="entry name" value="RuBisCO_lsu_N_sf"/>
</dbReference>
<organism evidence="2 3">
    <name type="scientific">Heliophilum fasciatum</name>
    <dbReference type="NCBI Taxonomy" id="35700"/>
    <lineage>
        <taxon>Bacteria</taxon>
        <taxon>Bacillati</taxon>
        <taxon>Bacillota</taxon>
        <taxon>Clostridia</taxon>
        <taxon>Eubacteriales</taxon>
        <taxon>Heliobacteriaceae</taxon>
        <taxon>Heliophilum</taxon>
    </lineage>
</organism>
<dbReference type="GO" id="GO:0016984">
    <property type="term" value="F:ribulose-bisphosphate carboxylase activity"/>
    <property type="evidence" value="ECO:0007669"/>
    <property type="project" value="InterPro"/>
</dbReference>
<dbReference type="SFLD" id="SFLDS00014">
    <property type="entry name" value="RuBisCO"/>
    <property type="match status" value="1"/>
</dbReference>
<proteinExistence type="predicted"/>
<dbReference type="CDD" id="cd08210">
    <property type="entry name" value="RLP_RrRLP"/>
    <property type="match status" value="1"/>
</dbReference>
<dbReference type="GO" id="GO:0000287">
    <property type="term" value="F:magnesium ion binding"/>
    <property type="evidence" value="ECO:0007669"/>
    <property type="project" value="InterPro"/>
</dbReference>
<reference evidence="2 3" key="1">
    <citation type="submission" date="2019-03" db="EMBL/GenBank/DDBJ databases">
        <title>Genomic Encyclopedia of Type Strains, Phase IV (KMG-IV): sequencing the most valuable type-strain genomes for metagenomic binning, comparative biology and taxonomic classification.</title>
        <authorList>
            <person name="Goeker M."/>
        </authorList>
    </citation>
    <scope>NUCLEOTIDE SEQUENCE [LARGE SCALE GENOMIC DNA]</scope>
    <source>
        <strain evidence="2 3">DSM 11170</strain>
    </source>
</reference>